<name>A0A2I1HIS8_9GLOM</name>
<comment type="caution">
    <text evidence="1">The sequence shown here is derived from an EMBL/GenBank/DDBJ whole genome shotgun (WGS) entry which is preliminary data.</text>
</comment>
<keyword evidence="2" id="KW-1185">Reference proteome</keyword>
<sequence>MVPCYRWNEIRSRNWTLKMPAWSRNWTLRRIPAWNKPDFKLLVLQGLQMHGLDGVSSALGLGLVLQLGLGYADMASCSFCVELWMLGQYLAVDWRLGMNWYRSLRFLGQLLSFYSVHPTCNTIRGSRIGYMGFRRSKTRLDWSKMPI</sequence>
<accession>A0A2I1HIS8</accession>
<protein>
    <submittedName>
        <fullName evidence="1">Uncharacterized protein</fullName>
    </submittedName>
</protein>
<evidence type="ECO:0000313" key="1">
    <source>
        <dbReference type="EMBL" id="PKY58783.1"/>
    </source>
</evidence>
<dbReference type="AlphaFoldDB" id="A0A2I1HIS8"/>
<proteinExistence type="predicted"/>
<dbReference type="Proteomes" id="UP000234323">
    <property type="component" value="Unassembled WGS sequence"/>
</dbReference>
<gene>
    <name evidence="1" type="ORF">RhiirA4_480981</name>
</gene>
<dbReference type="EMBL" id="LLXI01003179">
    <property type="protein sequence ID" value="PKY58783.1"/>
    <property type="molecule type" value="Genomic_DNA"/>
</dbReference>
<organism evidence="1 2">
    <name type="scientific">Rhizophagus irregularis</name>
    <dbReference type="NCBI Taxonomy" id="588596"/>
    <lineage>
        <taxon>Eukaryota</taxon>
        <taxon>Fungi</taxon>
        <taxon>Fungi incertae sedis</taxon>
        <taxon>Mucoromycota</taxon>
        <taxon>Glomeromycotina</taxon>
        <taxon>Glomeromycetes</taxon>
        <taxon>Glomerales</taxon>
        <taxon>Glomeraceae</taxon>
        <taxon>Rhizophagus</taxon>
    </lineage>
</organism>
<evidence type="ECO:0000313" key="2">
    <source>
        <dbReference type="Proteomes" id="UP000234323"/>
    </source>
</evidence>
<reference evidence="1 2" key="1">
    <citation type="submission" date="2015-10" db="EMBL/GenBank/DDBJ databases">
        <title>Genome analyses suggest a sexual origin of heterokaryosis in a supposedly ancient asexual fungus.</title>
        <authorList>
            <person name="Ropars J."/>
            <person name="Sedzielewska K."/>
            <person name="Noel J."/>
            <person name="Charron P."/>
            <person name="Farinelli L."/>
            <person name="Marton T."/>
            <person name="Kruger M."/>
            <person name="Pelin A."/>
            <person name="Brachmann A."/>
            <person name="Corradi N."/>
        </authorList>
    </citation>
    <scope>NUCLEOTIDE SEQUENCE [LARGE SCALE GENOMIC DNA]</scope>
    <source>
        <strain evidence="1 2">A4</strain>
    </source>
</reference>